<feature type="domain" description="DUF913" evidence="2">
    <location>
        <begin position="192"/>
        <end position="676"/>
    </location>
</feature>
<proteinExistence type="predicted"/>
<dbReference type="InterPro" id="IPR053019">
    <property type="entry name" value="GATA_zinc_finger"/>
</dbReference>
<dbReference type="InterPro" id="IPR010314">
    <property type="entry name" value="E3_Ub_ligase_DUF913"/>
</dbReference>
<feature type="compositionally biased region" description="Polar residues" evidence="1">
    <location>
        <begin position="507"/>
        <end position="529"/>
    </location>
</feature>
<evidence type="ECO:0000313" key="4">
    <source>
        <dbReference type="Proteomes" id="UP001291623"/>
    </source>
</evidence>
<name>A0AAE1QRC6_9SOLA</name>
<dbReference type="SUPFAM" id="SSF48371">
    <property type="entry name" value="ARM repeat"/>
    <property type="match status" value="1"/>
</dbReference>
<feature type="compositionally biased region" description="Polar residues" evidence="1">
    <location>
        <begin position="560"/>
        <end position="575"/>
    </location>
</feature>
<dbReference type="EMBL" id="JAVYJV010000039">
    <property type="protein sequence ID" value="KAK4337308.1"/>
    <property type="molecule type" value="Genomic_DNA"/>
</dbReference>
<sequence length="1015" mass="112778">MEELIATYNVPKDKQMLLFTHLRLAHYFSTYRKRLQCVQARLQALSIIVYSNAMNLQENFNILYNGFIEELVEVLEIKDNKLLEIKAAAIRTLTSVIHLDHSTKLNCIIDITGASSYHGFLPCLVRNCIQALIDNDTQQYTLPFATALFSFLYHLANYENGGEALVSCGMIDSLLKVISWKGTDSEHITFVTRAVRVIDLITNLEMAAFHTHADLNVFINRLEYDVDMCRKDQPFEIEVKSKRRDSQDLILSEQIESEQQVSMEIDSETPTTSSALNKMTTEDQNNSPKIFNKELQCYPQKAAVLKSILNFLKKAIQDAGFSDSIRHLMDGSLPKSLKHIISNAEYYGASLFMLATDVVTVYVFQEPSLLSSLQENGLTDVILHALLAKDIPPTKEVLTSLPNVFSALCLNSRGLESFKSYKPFDKVFKVLISPEYLPAIKRRRSNDPMGDTPSNLGTSMDELMRHLPSLRLSAITAIINLLKELCKLGSDPDTVCSSKLPFKVTTAQPIENRTSSTSRPTNANDGNSSGDDEEEEDDIAATPTNNTATNAADSNTISNQEFTNPESSVSSVIDTNTGTTNSISIVENLNQNSNSNTNTNNIVVENTSSNNQIIITSIENNKQQVVPLVDYILHVMKFLDAILSNNNTEDHCREFVQQKGLEPLLNLHQLPNLPIDFPLSAACVSLGNVCKSIFCLSQEKEVLKQGLICLQKVLHKLKPLHTPLEPPGGSVLLEEFIQSSELYQNVNNCDPLQSAVLTPLSHSLSAAHSYITMFINLSRCAQNEIKTMCISHWGSELGQAVLKELGLLYTSLVWESTILLAFCSENNNNNINSNPTKFGQSQLERLAALSKENSSSNLIDETTKDIKKSSLDSVQAQAGQNPIASSSVNNQMDIDESTQFNVEESIEKTKTQVEVTQAILNNYRSKIKSNKLSPETRQIKTLLTSASRLGRALAELFNLLVKLSVNCPSRQRRNHSGISPNQVNTMIDSVANSLTRLVCNALNGVPSYSPTPKFR</sequence>
<comment type="caution">
    <text evidence="3">The sequence shown here is derived from an EMBL/GenBank/DDBJ whole genome shotgun (WGS) entry which is preliminary data.</text>
</comment>
<feature type="region of interest" description="Disordered" evidence="1">
    <location>
        <begin position="507"/>
        <end position="575"/>
    </location>
</feature>
<evidence type="ECO:0000259" key="2">
    <source>
        <dbReference type="Pfam" id="PF06025"/>
    </source>
</evidence>
<dbReference type="InterPro" id="IPR016024">
    <property type="entry name" value="ARM-type_fold"/>
</dbReference>
<dbReference type="Pfam" id="PF06025">
    <property type="entry name" value="DUF913"/>
    <property type="match status" value="1"/>
</dbReference>
<feature type="compositionally biased region" description="Low complexity" evidence="1">
    <location>
        <begin position="540"/>
        <end position="559"/>
    </location>
</feature>
<accession>A0AAE1QRC6</accession>
<dbReference type="AlphaFoldDB" id="A0AAE1QRC6"/>
<reference evidence="3" key="1">
    <citation type="submission" date="2023-12" db="EMBL/GenBank/DDBJ databases">
        <title>Genome assembly of Anisodus tanguticus.</title>
        <authorList>
            <person name="Wang Y.-J."/>
        </authorList>
    </citation>
    <scope>NUCLEOTIDE SEQUENCE</scope>
    <source>
        <strain evidence="3">KB-2021</strain>
        <tissue evidence="3">Leaf</tissue>
    </source>
</reference>
<dbReference type="PANTHER" id="PTHR23353">
    <property type="entry name" value="RAB-GAP/TBC-RELATED"/>
    <property type="match status" value="1"/>
</dbReference>
<evidence type="ECO:0000256" key="1">
    <source>
        <dbReference type="SAM" id="MobiDB-lite"/>
    </source>
</evidence>
<evidence type="ECO:0000313" key="3">
    <source>
        <dbReference type="EMBL" id="KAK4337308.1"/>
    </source>
</evidence>
<organism evidence="3 4">
    <name type="scientific">Anisodus tanguticus</name>
    <dbReference type="NCBI Taxonomy" id="243964"/>
    <lineage>
        <taxon>Eukaryota</taxon>
        <taxon>Viridiplantae</taxon>
        <taxon>Streptophyta</taxon>
        <taxon>Embryophyta</taxon>
        <taxon>Tracheophyta</taxon>
        <taxon>Spermatophyta</taxon>
        <taxon>Magnoliopsida</taxon>
        <taxon>eudicotyledons</taxon>
        <taxon>Gunneridae</taxon>
        <taxon>Pentapetalae</taxon>
        <taxon>asterids</taxon>
        <taxon>lamiids</taxon>
        <taxon>Solanales</taxon>
        <taxon>Solanaceae</taxon>
        <taxon>Solanoideae</taxon>
        <taxon>Hyoscyameae</taxon>
        <taxon>Anisodus</taxon>
    </lineage>
</organism>
<protein>
    <recommendedName>
        <fullName evidence="2">DUF913 domain-containing protein</fullName>
    </recommendedName>
</protein>
<gene>
    <name evidence="3" type="ORF">RND71_043594</name>
</gene>
<dbReference type="Proteomes" id="UP001291623">
    <property type="component" value="Unassembled WGS sequence"/>
</dbReference>
<feature type="compositionally biased region" description="Acidic residues" evidence="1">
    <location>
        <begin position="530"/>
        <end position="539"/>
    </location>
</feature>
<keyword evidence="4" id="KW-1185">Reference proteome</keyword>